<accession>A0ABT3G2N8</accession>
<dbReference type="RefSeq" id="WP_264513610.1">
    <property type="nucleotide sequence ID" value="NZ_JAPDDR010000005.1"/>
</dbReference>
<evidence type="ECO:0000313" key="4">
    <source>
        <dbReference type="Proteomes" id="UP001165653"/>
    </source>
</evidence>
<evidence type="ECO:0000256" key="1">
    <source>
        <dbReference type="SAM" id="SignalP"/>
    </source>
</evidence>
<feature type="domain" description="Xylose isomerase-like TIM barrel" evidence="2">
    <location>
        <begin position="115"/>
        <end position="266"/>
    </location>
</feature>
<evidence type="ECO:0000259" key="2">
    <source>
        <dbReference type="Pfam" id="PF01261"/>
    </source>
</evidence>
<dbReference type="CDD" id="cd11576">
    <property type="entry name" value="GH99_GH71_like_2"/>
    <property type="match status" value="1"/>
</dbReference>
<dbReference type="EMBL" id="JAPDDR010000005">
    <property type="protein sequence ID" value="MCW1914104.1"/>
    <property type="molecule type" value="Genomic_DNA"/>
</dbReference>
<keyword evidence="4" id="KW-1185">Reference proteome</keyword>
<dbReference type="SUPFAM" id="SSF51658">
    <property type="entry name" value="Xylose isomerase-like"/>
    <property type="match status" value="1"/>
</dbReference>
<dbReference type="PANTHER" id="PTHR12110">
    <property type="entry name" value="HYDROXYPYRUVATE ISOMERASE"/>
    <property type="match status" value="1"/>
</dbReference>
<feature type="chain" id="PRO_5046428974" evidence="1">
    <location>
        <begin position="23"/>
        <end position="658"/>
    </location>
</feature>
<dbReference type="Gene3D" id="3.20.20.150">
    <property type="entry name" value="Divalent-metal-dependent TIM barrel enzymes"/>
    <property type="match status" value="1"/>
</dbReference>
<dbReference type="InterPro" id="IPR013022">
    <property type="entry name" value="Xyl_isomerase-like_TIM-brl"/>
</dbReference>
<evidence type="ECO:0000313" key="3">
    <source>
        <dbReference type="EMBL" id="MCW1914104.1"/>
    </source>
</evidence>
<dbReference type="Pfam" id="PF01261">
    <property type="entry name" value="AP_endonuc_2"/>
    <property type="match status" value="1"/>
</dbReference>
<dbReference type="Proteomes" id="UP001165653">
    <property type="component" value="Unassembled WGS sequence"/>
</dbReference>
<gene>
    <name evidence="3" type="ORF">OJ996_10990</name>
</gene>
<dbReference type="InterPro" id="IPR050312">
    <property type="entry name" value="IolE/XylAMocC-like"/>
</dbReference>
<organism evidence="3 4">
    <name type="scientific">Luteolibacter rhizosphaerae</name>
    <dbReference type="NCBI Taxonomy" id="2989719"/>
    <lineage>
        <taxon>Bacteria</taxon>
        <taxon>Pseudomonadati</taxon>
        <taxon>Verrucomicrobiota</taxon>
        <taxon>Verrucomicrobiia</taxon>
        <taxon>Verrucomicrobiales</taxon>
        <taxon>Verrucomicrobiaceae</taxon>
        <taxon>Luteolibacter</taxon>
    </lineage>
</organism>
<name>A0ABT3G2N8_9BACT</name>
<reference evidence="3" key="1">
    <citation type="submission" date="2022-10" db="EMBL/GenBank/DDBJ databases">
        <title>Luteolibacter sp. GHJ8, whole genome shotgun sequencing project.</title>
        <authorList>
            <person name="Zhao G."/>
            <person name="Shen L."/>
        </authorList>
    </citation>
    <scope>NUCLEOTIDE SEQUENCE</scope>
    <source>
        <strain evidence="3">GHJ8</strain>
    </source>
</reference>
<protein>
    <submittedName>
        <fullName evidence="3">TIM barrel protein</fullName>
    </submittedName>
</protein>
<sequence>MLCRSPLRILLWMLVLASWARAAPFFAMDTGITGEPGKVAETLRELGYDGIGGSGTAVKPLRSAVEAKGLKLWNVYLTLKFAKGTPALTPELRGLISDLKRHDSTLWIAISEVADKSDETAIAGLTEFAGVASESGVKISLYPHTGFWLERFSDACRIADKVDRDDVGVTFNLCHWLKVEGDRDPIPEVQRASKRLQFVTINGADGGDTKAMGWDRLIRPLGEGSYDVGSFLSRLHREAKWDGPIGLQAYGVKGDQRENLAKSMAAWKGMKGGLDGMVVCGYQGWFRAEGDGSGNGWFHYSAGGRFDKDSTQIEMWPDMSELGPDERFPTPLRHADGSVAEVFSSVKEATVLRHFRWMREYGIDAAFVQRFAGLSRNPAHRASMDMVLGHCRTAANAEGRKWVLMYDLSGLKTEHFGTVSDDWTRLETEKRISRDDPAYLRYRGKPLVALWGMGFNDRAPSLAEWETLIRFFKEKDYAVMLGVPCYWRTLDRDTINDPKVHELIRMADIVSPWAVGRFGTPQDAANRVEKLLKPDIAWCRERGLDYLPVGFPGFSWYNLQKSRKQEAKFDQVPRLGGQFLWSQAIAAKDAGAKSLYIAMFDEVDEATAIFKTSQNPPVGEVRFLSEPGLKSDHYLWLTREIGKMLRGERGADTKLPLR</sequence>
<keyword evidence="1" id="KW-0732">Signal</keyword>
<comment type="caution">
    <text evidence="3">The sequence shown here is derived from an EMBL/GenBank/DDBJ whole genome shotgun (WGS) entry which is preliminary data.</text>
</comment>
<feature type="signal peptide" evidence="1">
    <location>
        <begin position="1"/>
        <end position="22"/>
    </location>
</feature>
<dbReference type="Gene3D" id="3.20.20.80">
    <property type="entry name" value="Glycosidases"/>
    <property type="match status" value="1"/>
</dbReference>
<dbReference type="InterPro" id="IPR036237">
    <property type="entry name" value="Xyl_isomerase-like_sf"/>
</dbReference>
<proteinExistence type="predicted"/>